<reference evidence="1 2" key="1">
    <citation type="submission" date="2024-10" db="EMBL/GenBank/DDBJ databases">
        <title>The Natural Products Discovery Center: Release of the First 8490 Sequenced Strains for Exploring Actinobacteria Biosynthetic Diversity.</title>
        <authorList>
            <person name="Kalkreuter E."/>
            <person name="Kautsar S.A."/>
            <person name="Yang D."/>
            <person name="Bader C.D."/>
            <person name="Teijaro C.N."/>
            <person name="Fluegel L."/>
            <person name="Davis C.M."/>
            <person name="Simpson J.R."/>
            <person name="Lauterbach L."/>
            <person name="Steele A.D."/>
            <person name="Gui C."/>
            <person name="Meng S."/>
            <person name="Li G."/>
            <person name="Viehrig K."/>
            <person name="Ye F."/>
            <person name="Su P."/>
            <person name="Kiefer A.F."/>
            <person name="Nichols A."/>
            <person name="Cepeda A.J."/>
            <person name="Yan W."/>
            <person name="Fan B."/>
            <person name="Jiang Y."/>
            <person name="Adhikari A."/>
            <person name="Zheng C.-J."/>
            <person name="Schuster L."/>
            <person name="Cowan T.M."/>
            <person name="Smanski M.J."/>
            <person name="Chevrette M.G."/>
            <person name="De Carvalho L.P.S."/>
            <person name="Shen B."/>
        </authorList>
    </citation>
    <scope>NUCLEOTIDE SEQUENCE [LARGE SCALE GENOMIC DNA]</scope>
    <source>
        <strain evidence="1 2">NPDC002173</strain>
    </source>
</reference>
<dbReference type="InterPro" id="IPR036412">
    <property type="entry name" value="HAD-like_sf"/>
</dbReference>
<keyword evidence="1" id="KW-0378">Hydrolase</keyword>
<dbReference type="PANTHER" id="PTHR43611:SF3">
    <property type="entry name" value="FLAVIN MONONUCLEOTIDE HYDROLASE 1, CHLOROPLATIC"/>
    <property type="match status" value="1"/>
</dbReference>
<dbReference type="Proteomes" id="UP001602013">
    <property type="component" value="Unassembled WGS sequence"/>
</dbReference>
<name>A0ABW6SMV7_9ACTN</name>
<dbReference type="NCBIfam" id="TIGR01549">
    <property type="entry name" value="HAD-SF-IA-v1"/>
    <property type="match status" value="1"/>
</dbReference>
<dbReference type="SFLD" id="SFLDS00003">
    <property type="entry name" value="Haloacid_Dehalogenase"/>
    <property type="match status" value="1"/>
</dbReference>
<keyword evidence="2" id="KW-1185">Reference proteome</keyword>
<sequence>MTLPFDAVLCDFDGVLRFHDPVAQARIDETYGLAPGTILKTALSPALMGPASLGLITCEEWEASLVTAFTDVLGSPGRAARLVEEFAAVPSWIDEEARGLLAEARRRVPVVLVTNATTRLEEELERLGMAGFTDAVVSSARVGVAKPDRRVYEIAAERAGAAVERCLFVDDRPENVAAAVALGMTGVVYGGPTDLRAALADFISPAWRNQSR</sequence>
<comment type="caution">
    <text evidence="1">The sequence shown here is derived from an EMBL/GenBank/DDBJ whole genome shotgun (WGS) entry which is preliminary data.</text>
</comment>
<dbReference type="PANTHER" id="PTHR43611">
    <property type="entry name" value="ALPHA-D-GLUCOSE 1-PHOSPHATE PHOSPHATASE"/>
    <property type="match status" value="1"/>
</dbReference>
<dbReference type="NCBIfam" id="TIGR01509">
    <property type="entry name" value="HAD-SF-IA-v3"/>
    <property type="match status" value="1"/>
</dbReference>
<dbReference type="InterPro" id="IPR023214">
    <property type="entry name" value="HAD_sf"/>
</dbReference>
<evidence type="ECO:0000313" key="1">
    <source>
        <dbReference type="EMBL" id="MFF3666310.1"/>
    </source>
</evidence>
<dbReference type="Gene3D" id="3.40.50.1000">
    <property type="entry name" value="HAD superfamily/HAD-like"/>
    <property type="match status" value="1"/>
</dbReference>
<dbReference type="GO" id="GO:0016787">
    <property type="term" value="F:hydrolase activity"/>
    <property type="evidence" value="ECO:0007669"/>
    <property type="project" value="UniProtKB-KW"/>
</dbReference>
<evidence type="ECO:0000313" key="2">
    <source>
        <dbReference type="Proteomes" id="UP001602013"/>
    </source>
</evidence>
<dbReference type="RefSeq" id="WP_387410745.1">
    <property type="nucleotide sequence ID" value="NZ_JBIASD010000006.1"/>
</dbReference>
<protein>
    <submittedName>
        <fullName evidence="1">HAD-IA family hydrolase</fullName>
    </submittedName>
</protein>
<dbReference type="EMBL" id="JBIASD010000006">
    <property type="protein sequence ID" value="MFF3666310.1"/>
    <property type="molecule type" value="Genomic_DNA"/>
</dbReference>
<dbReference type="SUPFAM" id="SSF56784">
    <property type="entry name" value="HAD-like"/>
    <property type="match status" value="1"/>
</dbReference>
<proteinExistence type="predicted"/>
<gene>
    <name evidence="1" type="ORF">ACFYXI_12005</name>
</gene>
<dbReference type="InterPro" id="IPR006439">
    <property type="entry name" value="HAD-SF_hydro_IA"/>
</dbReference>
<dbReference type="SFLD" id="SFLDG01129">
    <property type="entry name" value="C1.5:_HAD__Beta-PGM__Phosphata"/>
    <property type="match status" value="1"/>
</dbReference>
<accession>A0ABW6SMV7</accession>
<dbReference type="Pfam" id="PF00702">
    <property type="entry name" value="Hydrolase"/>
    <property type="match status" value="1"/>
</dbReference>
<dbReference type="PRINTS" id="PR00413">
    <property type="entry name" value="HADHALOGNASE"/>
</dbReference>
<organism evidence="1 2">
    <name type="scientific">Microtetraspora malaysiensis</name>
    <dbReference type="NCBI Taxonomy" id="161358"/>
    <lineage>
        <taxon>Bacteria</taxon>
        <taxon>Bacillati</taxon>
        <taxon>Actinomycetota</taxon>
        <taxon>Actinomycetes</taxon>
        <taxon>Streptosporangiales</taxon>
        <taxon>Streptosporangiaceae</taxon>
        <taxon>Microtetraspora</taxon>
    </lineage>
</organism>